<dbReference type="InterPro" id="IPR008927">
    <property type="entry name" value="6-PGluconate_DH-like_C_sf"/>
</dbReference>
<evidence type="ECO:0000259" key="10">
    <source>
        <dbReference type="PROSITE" id="PS50181"/>
    </source>
</evidence>
<dbReference type="PANTHER" id="PTHR11728">
    <property type="entry name" value="GLYCEROL-3-PHOSPHATE DEHYDROGENASE"/>
    <property type="match status" value="1"/>
</dbReference>
<dbReference type="SUPFAM" id="SSF103473">
    <property type="entry name" value="MFS general substrate transporter"/>
    <property type="match status" value="1"/>
</dbReference>
<dbReference type="Gene3D" id="1.20.1250.20">
    <property type="entry name" value="MFS general substrate transporter like domains"/>
    <property type="match status" value="1"/>
</dbReference>
<evidence type="ECO:0000256" key="7">
    <source>
        <dbReference type="RuleBase" id="RU361243"/>
    </source>
</evidence>
<feature type="transmembrane region" description="Helical" evidence="9">
    <location>
        <begin position="565"/>
        <end position="588"/>
    </location>
</feature>
<dbReference type="GO" id="GO:0051287">
    <property type="term" value="F:NAD binding"/>
    <property type="evidence" value="ECO:0007669"/>
    <property type="project" value="UniProtKB-UniRule"/>
</dbReference>
<feature type="transmembrane region" description="Helical" evidence="9">
    <location>
        <begin position="600"/>
        <end position="621"/>
    </location>
</feature>
<feature type="transmembrane region" description="Helical" evidence="9">
    <location>
        <begin position="820"/>
        <end position="843"/>
    </location>
</feature>
<keyword evidence="9" id="KW-0472">Membrane</keyword>
<evidence type="ECO:0000256" key="3">
    <source>
        <dbReference type="ARBA" id="ARBA00023002"/>
    </source>
</evidence>
<dbReference type="SUPFAM" id="SSF81383">
    <property type="entry name" value="F-box domain"/>
    <property type="match status" value="1"/>
</dbReference>
<evidence type="ECO:0000313" key="12">
    <source>
        <dbReference type="Proteomes" id="UP000242875"/>
    </source>
</evidence>
<name>A0A261Y5A6_9FUNG</name>
<feature type="transmembrane region" description="Helical" evidence="9">
    <location>
        <begin position="793"/>
        <end position="814"/>
    </location>
</feature>
<feature type="transmembrane region" description="Helical" evidence="9">
    <location>
        <begin position="713"/>
        <end position="743"/>
    </location>
</feature>
<accession>A0A261Y5A6</accession>
<feature type="region of interest" description="Disordered" evidence="8">
    <location>
        <begin position="630"/>
        <end position="677"/>
    </location>
</feature>
<dbReference type="GO" id="GO:0141152">
    <property type="term" value="F:glycerol-3-phosphate dehydrogenase (NAD+) activity"/>
    <property type="evidence" value="ECO:0007669"/>
    <property type="project" value="UniProtKB-UniRule"/>
</dbReference>
<dbReference type="InterPro" id="IPR011128">
    <property type="entry name" value="G3P_DH_NAD-dep_N"/>
</dbReference>
<dbReference type="SUPFAM" id="SSF48179">
    <property type="entry name" value="6-phosphogluconate dehydrogenase C-terminal domain-like"/>
    <property type="match status" value="1"/>
</dbReference>
<dbReference type="InterPro" id="IPR036047">
    <property type="entry name" value="F-box-like_dom_sf"/>
</dbReference>
<dbReference type="Pfam" id="PF07479">
    <property type="entry name" value="NAD_Gly3P_dh_C"/>
    <property type="match status" value="1"/>
</dbReference>
<evidence type="ECO:0000256" key="5">
    <source>
        <dbReference type="ARBA" id="ARBA00048683"/>
    </source>
</evidence>
<gene>
    <name evidence="11" type="ORF">BZG36_01291</name>
</gene>
<dbReference type="GO" id="GO:0022857">
    <property type="term" value="F:transmembrane transporter activity"/>
    <property type="evidence" value="ECO:0007669"/>
    <property type="project" value="InterPro"/>
</dbReference>
<dbReference type="InterPro" id="IPR006109">
    <property type="entry name" value="G3P_DH_NAD-dep_C"/>
</dbReference>
<dbReference type="InterPro" id="IPR013328">
    <property type="entry name" value="6PGD_dom2"/>
</dbReference>
<dbReference type="GO" id="GO:0046168">
    <property type="term" value="P:glycerol-3-phosphate catabolic process"/>
    <property type="evidence" value="ECO:0007669"/>
    <property type="project" value="UniProtKB-UniRule"/>
</dbReference>
<comment type="similarity">
    <text evidence="2 6">Belongs to the NAD-dependent glycerol-3-phosphate dehydrogenase family.</text>
</comment>
<dbReference type="InterPro" id="IPR017751">
    <property type="entry name" value="G3P_DH_NAD-dep_euk"/>
</dbReference>
<keyword evidence="9" id="KW-1133">Transmembrane helix</keyword>
<dbReference type="InterPro" id="IPR011701">
    <property type="entry name" value="MFS"/>
</dbReference>
<dbReference type="SUPFAM" id="SSF51735">
    <property type="entry name" value="NAD(P)-binding Rossmann-fold domains"/>
    <property type="match status" value="1"/>
</dbReference>
<evidence type="ECO:0000256" key="9">
    <source>
        <dbReference type="SAM" id="Phobius"/>
    </source>
</evidence>
<keyword evidence="9" id="KW-0812">Transmembrane</keyword>
<feature type="transmembrane region" description="Helical" evidence="9">
    <location>
        <begin position="855"/>
        <end position="877"/>
    </location>
</feature>
<dbReference type="InterPro" id="IPR036259">
    <property type="entry name" value="MFS_trans_sf"/>
</dbReference>
<dbReference type="Gene3D" id="1.10.1040.10">
    <property type="entry name" value="N-(1-d-carboxylethyl)-l-norvaline Dehydrogenase, domain 2"/>
    <property type="match status" value="1"/>
</dbReference>
<dbReference type="NCBIfam" id="TIGR03376">
    <property type="entry name" value="glycerol3P_DH"/>
    <property type="match status" value="1"/>
</dbReference>
<evidence type="ECO:0000256" key="6">
    <source>
        <dbReference type="RuleBase" id="RU000437"/>
    </source>
</evidence>
<dbReference type="PROSITE" id="PS50181">
    <property type="entry name" value="FBOX"/>
    <property type="match status" value="1"/>
</dbReference>
<proteinExistence type="inferred from homology"/>
<dbReference type="SUPFAM" id="SSF69322">
    <property type="entry name" value="Tricorn protease domain 2"/>
    <property type="match status" value="1"/>
</dbReference>
<dbReference type="EC" id="1.1.1.8" evidence="7"/>
<dbReference type="PROSITE" id="PS00957">
    <property type="entry name" value="NAD_G3PDH"/>
    <property type="match status" value="1"/>
</dbReference>
<dbReference type="PRINTS" id="PR00077">
    <property type="entry name" value="GPDHDRGNASE"/>
</dbReference>
<protein>
    <recommendedName>
        <fullName evidence="7">Glycerol-3-phosphate dehydrogenase [NAD(+)]</fullName>
        <ecNumber evidence="7">1.1.1.8</ecNumber>
    </recommendedName>
</protein>
<reference evidence="11 12" key="1">
    <citation type="journal article" date="2017" name="Mycologia">
        <title>Bifiguratus adelaidae, gen. et sp. nov., a new member of Mucoromycotina in endophytic and soil-dwelling habitats.</title>
        <authorList>
            <person name="Torres-Cruz T.J."/>
            <person name="Billingsley Tobias T.L."/>
            <person name="Almatruk M."/>
            <person name="Hesse C."/>
            <person name="Kuske C.R."/>
            <person name="Desiro A."/>
            <person name="Benucci G.M."/>
            <person name="Bonito G."/>
            <person name="Stajich J.E."/>
            <person name="Dunlap C."/>
            <person name="Arnold A.E."/>
            <person name="Porras-Alfaro A."/>
        </authorList>
    </citation>
    <scope>NUCLEOTIDE SEQUENCE [LARGE SCALE GENOMIC DNA]</scope>
    <source>
        <strain evidence="11 12">AZ0501</strain>
    </source>
</reference>
<dbReference type="Pfam" id="PF01210">
    <property type="entry name" value="NAD_Gly3P_dh_N"/>
    <property type="match status" value="1"/>
</dbReference>
<dbReference type="Pfam" id="PF12937">
    <property type="entry name" value="F-box-like"/>
    <property type="match status" value="1"/>
</dbReference>
<evidence type="ECO:0000256" key="1">
    <source>
        <dbReference type="ARBA" id="ARBA00004141"/>
    </source>
</evidence>
<dbReference type="Gene3D" id="1.20.1280.50">
    <property type="match status" value="1"/>
</dbReference>
<feature type="domain" description="F-box" evidence="10">
    <location>
        <begin position="17"/>
        <end position="68"/>
    </location>
</feature>
<dbReference type="GO" id="GO:0016020">
    <property type="term" value="C:membrane"/>
    <property type="evidence" value="ECO:0007669"/>
    <property type="project" value="UniProtKB-SubCell"/>
</dbReference>
<sequence>MLTRARQRHTEEGAAGKSVIESVPSEVLSHIFKDLAIDDVFTCQLVSKTFYKQAQDVAIWRHHFYRRIHRNASIQAPSDSDAPASAWKRACRRLKGLERRWMNGKIQQVIPIPPISVSDHYDIVSIVSVNNIMAVAFECTAAAKPYLVQGWDLRRLKCIWEMDIKNVIGDIELSPSGRLAVTHGCFCTIYENGEVVDEYELDVGTRLGHLAINDTYLVLVSRESVYLCNLKERKLEGKILECSGWVIGLELIQEHTLAVYESADRTTHIIDLRTHLNNIVRFSRPLIARRNRAQQDARILHSLIQQNGAHGDDSSSSESDIDDEYDEDFGLVRGAGLGVNMDRSSKAFSGLSWQCVKAMVYHPMQQHVHDGDLCLEDGLARFRISSDHRDIRSLHYIRKPNSDIMRWVISTEAASNALINFVIYTQPLMEERLPDRPSTRRRRTFTVQRPHMNDDKEHTFMDGRYFETAATKSVVPFACQCEDTSFPWEACVDEERIMLGINGWIYLIEFVDRSWTRRDTERLLIERDVLLVIRKSRAQRELRISLYMSTVSTLAKTFGQSSRGIAFGIPIAMYGLSAFAWTNLGHFIFEANGILDIANFLIFMGCATGAINILSVVVLSLSDAKVERSTADDESTEGSEQPATIAVQPDTAHDTTTSAAEHDPLIPKQNDSDDGDDSVIQEDMIIAHLERKGTTIYGDNEKTGMQFFKDPEVIAFVISLLCLTGGGLMVINSIGAIIGSLYPMSTSPTFANYPSLSSLQSKHVSLISIFSCIGRIGAGVVSDTVKKRHVSRLWSFMAFGLVMVFAQSLGVWFVNDLDHLIYLTVLTGLSYGGVFSVSPTITAEFWGTRRFGTNWGWVSWAPALGGLVCNLVFGGVFDGEATRQKVIPEDEMAEGTIRGTTLCLFERGSAIAKIIGKNVLANKDLFHQEVRQWVFEETVNGEKLTDIINREHENVKYLPGIKLPENVKALPDLLEACQGATIMVFVLPHQFVRGTCERLKGKIPEHALAISLIKGLDFINSEIRLISDEIKDILKLDVAVLSGANIANEVAREQFSEATIGCRNVEHGPRLFKLFHTRYFRCNVIQDIVGVELCGALKNVVAIGAGLVDGLEMGNNTKAAIIRRGFLEMRKFGKDFFPGGVRTETFFESCGVADLITTCIGGRNRRVAEVYARTRKPIEELEKEMLNGQKLQGTSTALEVYGFLKMRGLTREFPLFTTIARIVYEGVDPRRLVEDI</sequence>
<dbReference type="Gene3D" id="3.40.50.720">
    <property type="entry name" value="NAD(P)-binding Rossmann-like Domain"/>
    <property type="match status" value="1"/>
</dbReference>
<evidence type="ECO:0000256" key="2">
    <source>
        <dbReference type="ARBA" id="ARBA00011009"/>
    </source>
</evidence>
<dbReference type="FunFam" id="1.10.1040.10:FF:000004">
    <property type="entry name" value="Glycerol-3-phosphate dehydrogenase [NAD(+)]"/>
    <property type="match status" value="1"/>
</dbReference>
<comment type="caution">
    <text evidence="11">The sequence shown here is derived from an EMBL/GenBank/DDBJ whole genome shotgun (WGS) entry which is preliminary data.</text>
</comment>
<evidence type="ECO:0000256" key="8">
    <source>
        <dbReference type="SAM" id="MobiDB-lite"/>
    </source>
</evidence>
<dbReference type="PANTHER" id="PTHR11728:SF8">
    <property type="entry name" value="GLYCEROL-3-PHOSPHATE DEHYDROGENASE [NAD(+)]-RELATED"/>
    <property type="match status" value="1"/>
</dbReference>
<keyword evidence="4 6" id="KW-0520">NAD</keyword>
<evidence type="ECO:0000313" key="11">
    <source>
        <dbReference type="EMBL" id="OZJ05781.1"/>
    </source>
</evidence>
<keyword evidence="3 6" id="KW-0560">Oxidoreductase</keyword>
<comment type="catalytic activity">
    <reaction evidence="5 7">
        <text>sn-glycerol 3-phosphate + NAD(+) = dihydroxyacetone phosphate + NADH + H(+)</text>
        <dbReference type="Rhea" id="RHEA:11092"/>
        <dbReference type="ChEBI" id="CHEBI:15378"/>
        <dbReference type="ChEBI" id="CHEBI:57540"/>
        <dbReference type="ChEBI" id="CHEBI:57597"/>
        <dbReference type="ChEBI" id="CHEBI:57642"/>
        <dbReference type="ChEBI" id="CHEBI:57945"/>
        <dbReference type="EC" id="1.1.1.8"/>
    </reaction>
</comment>
<dbReference type="EMBL" id="MVBO01000010">
    <property type="protein sequence ID" value="OZJ05781.1"/>
    <property type="molecule type" value="Genomic_DNA"/>
</dbReference>
<dbReference type="GO" id="GO:0005829">
    <property type="term" value="C:cytosol"/>
    <property type="evidence" value="ECO:0007669"/>
    <property type="project" value="TreeGrafter"/>
</dbReference>
<dbReference type="Proteomes" id="UP000242875">
    <property type="component" value="Unassembled WGS sequence"/>
</dbReference>
<dbReference type="InterPro" id="IPR006168">
    <property type="entry name" value="G3P_DH_NAD-dep"/>
</dbReference>
<dbReference type="GO" id="GO:0005975">
    <property type="term" value="P:carbohydrate metabolic process"/>
    <property type="evidence" value="ECO:0007669"/>
    <property type="project" value="InterPro"/>
</dbReference>
<dbReference type="InterPro" id="IPR001810">
    <property type="entry name" value="F-box_dom"/>
</dbReference>
<evidence type="ECO:0000256" key="4">
    <source>
        <dbReference type="ARBA" id="ARBA00023027"/>
    </source>
</evidence>
<dbReference type="OrthoDB" id="10263760at2759"/>
<comment type="subcellular location">
    <subcellularLocation>
        <location evidence="1">Membrane</location>
        <topology evidence="1">Multi-pass membrane protein</topology>
    </subcellularLocation>
</comment>
<dbReference type="Pfam" id="PF07690">
    <property type="entry name" value="MFS_1"/>
    <property type="match status" value="1"/>
</dbReference>
<dbReference type="InterPro" id="IPR036291">
    <property type="entry name" value="NAD(P)-bd_dom_sf"/>
</dbReference>
<dbReference type="GO" id="GO:0042803">
    <property type="term" value="F:protein homodimerization activity"/>
    <property type="evidence" value="ECO:0007669"/>
    <property type="project" value="InterPro"/>
</dbReference>
<keyword evidence="12" id="KW-1185">Reference proteome</keyword>
<organism evidence="11 12">
    <name type="scientific">Bifiguratus adelaidae</name>
    <dbReference type="NCBI Taxonomy" id="1938954"/>
    <lineage>
        <taxon>Eukaryota</taxon>
        <taxon>Fungi</taxon>
        <taxon>Fungi incertae sedis</taxon>
        <taxon>Mucoromycota</taxon>
        <taxon>Mucoromycotina</taxon>
        <taxon>Endogonomycetes</taxon>
        <taxon>Endogonales</taxon>
        <taxon>Endogonales incertae sedis</taxon>
        <taxon>Bifiguratus</taxon>
    </lineage>
</organism>
<dbReference type="AlphaFoldDB" id="A0A261Y5A6"/>